<evidence type="ECO:0000313" key="2">
    <source>
        <dbReference type="EMBL" id="MFI1713768.1"/>
    </source>
</evidence>
<dbReference type="EMBL" id="JBIRUI010000003">
    <property type="protein sequence ID" value="MFI1713768.1"/>
    <property type="molecule type" value="Genomic_DNA"/>
</dbReference>
<evidence type="ECO:0008006" key="4">
    <source>
        <dbReference type="Google" id="ProtNLM"/>
    </source>
</evidence>
<organism evidence="2 3">
    <name type="scientific">Streptomyces litmocidini</name>
    <dbReference type="NCBI Taxonomy" id="67318"/>
    <lineage>
        <taxon>Bacteria</taxon>
        <taxon>Bacillati</taxon>
        <taxon>Actinomycetota</taxon>
        <taxon>Actinomycetes</taxon>
        <taxon>Kitasatosporales</taxon>
        <taxon>Streptomycetaceae</taxon>
        <taxon>Streptomyces</taxon>
    </lineage>
</organism>
<proteinExistence type="predicted"/>
<name>A0ABW7U2C0_9ACTN</name>
<dbReference type="Proteomes" id="UP001611339">
    <property type="component" value="Unassembled WGS sequence"/>
</dbReference>
<protein>
    <recommendedName>
        <fullName evidence="4">Serine/threonine protein kinase</fullName>
    </recommendedName>
</protein>
<feature type="compositionally biased region" description="Low complexity" evidence="1">
    <location>
        <begin position="1"/>
        <end position="19"/>
    </location>
</feature>
<evidence type="ECO:0000313" key="3">
    <source>
        <dbReference type="Proteomes" id="UP001611339"/>
    </source>
</evidence>
<accession>A0ABW7U2C0</accession>
<sequence length="171" mass="17315">MEFRYGTGQEQGQGQWSQGSDPEATEVIPRFPHPVPAGASAALPDEVTSTRPLPRIDDSHPPVSGPARPRRAPARAAVAGAVLLACAGAGLSVGGLLSGREEAVPEAAADEENVKAAPSEAPATGGAGARGGGCRVTLRTSDVDDAGTDGDEQESVSYGPYSPEWAVTADN</sequence>
<feature type="region of interest" description="Disordered" evidence="1">
    <location>
        <begin position="102"/>
        <end position="171"/>
    </location>
</feature>
<comment type="caution">
    <text evidence="2">The sequence shown here is derived from an EMBL/GenBank/DDBJ whole genome shotgun (WGS) entry which is preliminary data.</text>
</comment>
<keyword evidence="3" id="KW-1185">Reference proteome</keyword>
<feature type="compositionally biased region" description="Gly residues" evidence="1">
    <location>
        <begin position="125"/>
        <end position="134"/>
    </location>
</feature>
<dbReference type="RefSeq" id="WP_398708158.1">
    <property type="nucleotide sequence ID" value="NZ_JBIRUI010000003.1"/>
</dbReference>
<evidence type="ECO:0000256" key="1">
    <source>
        <dbReference type="SAM" id="MobiDB-lite"/>
    </source>
</evidence>
<feature type="region of interest" description="Disordered" evidence="1">
    <location>
        <begin position="1"/>
        <end position="75"/>
    </location>
</feature>
<gene>
    <name evidence="2" type="ORF">ACH407_09365</name>
</gene>
<feature type="compositionally biased region" description="Acidic residues" evidence="1">
    <location>
        <begin position="143"/>
        <end position="154"/>
    </location>
</feature>
<reference evidence="2 3" key="1">
    <citation type="submission" date="2024-10" db="EMBL/GenBank/DDBJ databases">
        <title>The Natural Products Discovery Center: Release of the First 8490 Sequenced Strains for Exploring Actinobacteria Biosynthetic Diversity.</title>
        <authorList>
            <person name="Kalkreuter E."/>
            <person name="Kautsar S.A."/>
            <person name="Yang D."/>
            <person name="Bader C.D."/>
            <person name="Teijaro C.N."/>
            <person name="Fluegel L."/>
            <person name="Davis C.M."/>
            <person name="Simpson J.R."/>
            <person name="Lauterbach L."/>
            <person name="Steele A.D."/>
            <person name="Gui C."/>
            <person name="Meng S."/>
            <person name="Li G."/>
            <person name="Viehrig K."/>
            <person name="Ye F."/>
            <person name="Su P."/>
            <person name="Kiefer A.F."/>
            <person name="Nichols A."/>
            <person name="Cepeda A.J."/>
            <person name="Yan W."/>
            <person name="Fan B."/>
            <person name="Jiang Y."/>
            <person name="Adhikari A."/>
            <person name="Zheng C.-J."/>
            <person name="Schuster L."/>
            <person name="Cowan T.M."/>
            <person name="Smanski M.J."/>
            <person name="Chevrette M.G."/>
            <person name="De Carvalho L.P.S."/>
            <person name="Shen B."/>
        </authorList>
    </citation>
    <scope>NUCLEOTIDE SEQUENCE [LARGE SCALE GENOMIC DNA]</scope>
    <source>
        <strain evidence="2 3">NPDC020602</strain>
    </source>
</reference>